<dbReference type="InterPro" id="IPR040079">
    <property type="entry name" value="Glutathione_S-Trfase"/>
</dbReference>
<evidence type="ECO:0000313" key="4">
    <source>
        <dbReference type="Proteomes" id="UP000244441"/>
    </source>
</evidence>
<dbReference type="PANTHER" id="PTHR44051:SF8">
    <property type="entry name" value="GLUTATHIONE S-TRANSFERASE GSTA"/>
    <property type="match status" value="1"/>
</dbReference>
<accession>A0A2S0VNL1</accession>
<dbReference type="EMBL" id="CP026604">
    <property type="protein sequence ID" value="AWB65808.1"/>
    <property type="molecule type" value="Genomic_DNA"/>
</dbReference>
<dbReference type="SFLD" id="SFLDS00019">
    <property type="entry name" value="Glutathione_Transferase_(cytos"/>
    <property type="match status" value="1"/>
</dbReference>
<dbReference type="Gene3D" id="1.20.1050.130">
    <property type="match status" value="1"/>
</dbReference>
<evidence type="ECO:0000259" key="2">
    <source>
        <dbReference type="PROSITE" id="PS50405"/>
    </source>
</evidence>
<gene>
    <name evidence="3" type="ORF">C2869_04850</name>
</gene>
<dbReference type="PANTHER" id="PTHR44051">
    <property type="entry name" value="GLUTATHIONE S-TRANSFERASE-RELATED"/>
    <property type="match status" value="1"/>
</dbReference>
<dbReference type="PROSITE" id="PS50405">
    <property type="entry name" value="GST_CTER"/>
    <property type="match status" value="1"/>
</dbReference>
<dbReference type="InterPro" id="IPR036282">
    <property type="entry name" value="Glutathione-S-Trfase_C_sf"/>
</dbReference>
<dbReference type="SUPFAM" id="SSF52833">
    <property type="entry name" value="Thioredoxin-like"/>
    <property type="match status" value="1"/>
</dbReference>
<dbReference type="PROSITE" id="PS50404">
    <property type="entry name" value="GST_NTER"/>
    <property type="match status" value="1"/>
</dbReference>
<dbReference type="KEGG" id="cate:C2869_04850"/>
<dbReference type="InterPro" id="IPR004045">
    <property type="entry name" value="Glutathione_S-Trfase_N"/>
</dbReference>
<feature type="domain" description="GST N-terminal" evidence="1">
    <location>
        <begin position="1"/>
        <end position="81"/>
    </location>
</feature>
<dbReference type="Pfam" id="PF02798">
    <property type="entry name" value="GST_N"/>
    <property type="match status" value="1"/>
</dbReference>
<dbReference type="CDD" id="cd03046">
    <property type="entry name" value="GST_N_GTT1_like"/>
    <property type="match status" value="1"/>
</dbReference>
<dbReference type="Proteomes" id="UP000244441">
    <property type="component" value="Chromosome"/>
</dbReference>
<dbReference type="AlphaFoldDB" id="A0A2S0VNL1"/>
<reference evidence="3 4" key="1">
    <citation type="submission" date="2018-01" db="EMBL/GenBank/DDBJ databases">
        <title>Genome sequence of a Cantenovulum-like bacteria.</title>
        <authorList>
            <person name="Tan W.R."/>
            <person name="Lau N.-S."/>
            <person name="Go F."/>
            <person name="Amirul A.-A.A."/>
        </authorList>
    </citation>
    <scope>NUCLEOTIDE SEQUENCE [LARGE SCALE GENOMIC DNA]</scope>
    <source>
        <strain evidence="3 4">CCB-QB4</strain>
    </source>
</reference>
<proteinExistence type="predicted"/>
<organism evidence="3 4">
    <name type="scientific">Saccharobesus litoralis</name>
    <dbReference type="NCBI Taxonomy" id="2172099"/>
    <lineage>
        <taxon>Bacteria</taxon>
        <taxon>Pseudomonadati</taxon>
        <taxon>Pseudomonadota</taxon>
        <taxon>Gammaproteobacteria</taxon>
        <taxon>Alteromonadales</taxon>
        <taxon>Alteromonadaceae</taxon>
        <taxon>Saccharobesus</taxon>
    </lineage>
</organism>
<dbReference type="RefSeq" id="WP_108601882.1">
    <property type="nucleotide sequence ID" value="NZ_CP026604.1"/>
</dbReference>
<dbReference type="InterPro" id="IPR010987">
    <property type="entry name" value="Glutathione-S-Trfase_C-like"/>
</dbReference>
<protein>
    <recommendedName>
        <fullName evidence="5">Glutathione S-transferase</fullName>
    </recommendedName>
</protein>
<evidence type="ECO:0008006" key="5">
    <source>
        <dbReference type="Google" id="ProtNLM"/>
    </source>
</evidence>
<dbReference type="SUPFAM" id="SSF47616">
    <property type="entry name" value="GST C-terminal domain-like"/>
    <property type="match status" value="1"/>
</dbReference>
<feature type="domain" description="GST C-terminal" evidence="2">
    <location>
        <begin position="82"/>
        <end position="200"/>
    </location>
</feature>
<dbReference type="SFLD" id="SFLDG00358">
    <property type="entry name" value="Main_(cytGST)"/>
    <property type="match status" value="1"/>
</dbReference>
<dbReference type="InterPro" id="IPR004046">
    <property type="entry name" value="GST_C"/>
</dbReference>
<name>A0A2S0VNL1_9ALTE</name>
<dbReference type="OrthoDB" id="5740960at2"/>
<keyword evidence="4" id="KW-1185">Reference proteome</keyword>
<evidence type="ECO:0000313" key="3">
    <source>
        <dbReference type="EMBL" id="AWB65808.1"/>
    </source>
</evidence>
<dbReference type="Pfam" id="PF14497">
    <property type="entry name" value="GST_C_3"/>
    <property type="match status" value="1"/>
</dbReference>
<dbReference type="InterPro" id="IPR036249">
    <property type="entry name" value="Thioredoxin-like_sf"/>
</dbReference>
<sequence length="200" mass="23112">MQLYHLFHFDRSLKIRWLAAELDITLDVIQLNARQGEHRQEAFKAINPYSLIPTLVTDDGQTLFEAGAISLYLCRLHGTELINEVDPEFMQWLFYFSSSLDQLSGGIIGLKVLGECEKVRAKLEAKIPSKLAAMEAHLINKDYWYQDKFSLLDIFAWQNLAYLRNDKQLQNYPNLNRYIEKIATRPHLAQLGADKLLNPS</sequence>
<evidence type="ECO:0000259" key="1">
    <source>
        <dbReference type="PROSITE" id="PS50404"/>
    </source>
</evidence>